<feature type="coiled-coil region" evidence="3">
    <location>
        <begin position="156"/>
        <end position="183"/>
    </location>
</feature>
<dbReference type="InterPro" id="IPR043128">
    <property type="entry name" value="Rev_trsase/Diguanyl_cyclase"/>
</dbReference>
<proteinExistence type="predicted"/>
<reference evidence="6" key="1">
    <citation type="journal article" date="2019" name="Int. J. Syst. Evol. Microbiol.">
        <title>The Global Catalogue of Microorganisms (GCM) 10K type strain sequencing project: providing services to taxonomists for standard genome sequencing and annotation.</title>
        <authorList>
            <consortium name="The Broad Institute Genomics Platform"/>
            <consortium name="The Broad Institute Genome Sequencing Center for Infectious Disease"/>
            <person name="Wu L."/>
            <person name="Ma J."/>
        </authorList>
    </citation>
    <scope>NUCLEOTIDE SEQUENCE [LARGE SCALE GENOMIC DNA]</scope>
    <source>
        <strain evidence="6">JCM 6886</strain>
    </source>
</reference>
<dbReference type="Pfam" id="PF00990">
    <property type="entry name" value="GGDEF"/>
    <property type="match status" value="1"/>
</dbReference>
<comment type="catalytic activity">
    <reaction evidence="2">
        <text>2 GTP = 3',3'-c-di-GMP + 2 diphosphate</text>
        <dbReference type="Rhea" id="RHEA:24898"/>
        <dbReference type="ChEBI" id="CHEBI:33019"/>
        <dbReference type="ChEBI" id="CHEBI:37565"/>
        <dbReference type="ChEBI" id="CHEBI:58805"/>
        <dbReference type="EC" id="2.7.7.65"/>
    </reaction>
</comment>
<dbReference type="InterPro" id="IPR050469">
    <property type="entry name" value="Diguanylate_Cyclase"/>
</dbReference>
<accession>A0ABP3CV64</accession>
<evidence type="ECO:0000313" key="6">
    <source>
        <dbReference type="Proteomes" id="UP001501476"/>
    </source>
</evidence>
<name>A0ABP3CV64_9GAMM</name>
<dbReference type="Gene3D" id="3.30.70.270">
    <property type="match status" value="1"/>
</dbReference>
<dbReference type="SMART" id="SM00267">
    <property type="entry name" value="GGDEF"/>
    <property type="match status" value="1"/>
</dbReference>
<sequence>MSKTLSFPPVYQHAFLQASENLRQSLLLANRYQTPVTPVNYAVWYEYVSGDNQDLVNSIDTRLKKNDPITPEVTQYLYEKYVLMGMPERLSNTNNGLKLVVDNTLENISRVEAAASECNEGLTQSQVKLESCNDIDELKTLVSQILTNTQQITNSSGELKTELTRSTEEIMKLRQELEAVKEMARTDSLTGLLNRGAFDNELQKLCSKGHAFSLVLFDIDKFKRLNDSFGHLLGDKVLQFFASLLKSHSNDIHIAARFGGEELAMLFVHCRLEETFMITEKIREKFAASRLKKKGSHESIGQVTVSAGISTYQNNDTPISLIERADQALYRSKADGRNQVNFI</sequence>
<protein>
    <recommendedName>
        <fullName evidence="1">diguanylate cyclase</fullName>
        <ecNumber evidence="1">2.7.7.65</ecNumber>
    </recommendedName>
</protein>
<comment type="caution">
    <text evidence="5">The sequence shown here is derived from an EMBL/GenBank/DDBJ whole genome shotgun (WGS) entry which is preliminary data.</text>
</comment>
<dbReference type="RefSeq" id="WP_343749516.1">
    <property type="nucleotide sequence ID" value="NZ_BAAADG010000002.1"/>
</dbReference>
<gene>
    <name evidence="5" type="ORF">GCM10008964_04840</name>
</gene>
<keyword evidence="6" id="KW-1185">Reference proteome</keyword>
<dbReference type="EC" id="2.7.7.65" evidence="1"/>
<dbReference type="Proteomes" id="UP001501476">
    <property type="component" value="Unassembled WGS sequence"/>
</dbReference>
<dbReference type="EMBL" id="BAAADG010000002">
    <property type="protein sequence ID" value="GAA0216297.1"/>
    <property type="molecule type" value="Genomic_DNA"/>
</dbReference>
<evidence type="ECO:0000256" key="1">
    <source>
        <dbReference type="ARBA" id="ARBA00012528"/>
    </source>
</evidence>
<dbReference type="InterPro" id="IPR029787">
    <property type="entry name" value="Nucleotide_cyclase"/>
</dbReference>
<evidence type="ECO:0000256" key="3">
    <source>
        <dbReference type="SAM" id="Coils"/>
    </source>
</evidence>
<evidence type="ECO:0000313" key="5">
    <source>
        <dbReference type="EMBL" id="GAA0216297.1"/>
    </source>
</evidence>
<dbReference type="NCBIfam" id="TIGR00254">
    <property type="entry name" value="GGDEF"/>
    <property type="match status" value="1"/>
</dbReference>
<keyword evidence="3" id="KW-0175">Coiled coil</keyword>
<evidence type="ECO:0000256" key="2">
    <source>
        <dbReference type="ARBA" id="ARBA00034247"/>
    </source>
</evidence>
<dbReference type="PANTHER" id="PTHR45138:SF9">
    <property type="entry name" value="DIGUANYLATE CYCLASE DGCM-RELATED"/>
    <property type="match status" value="1"/>
</dbReference>
<organism evidence="5 6">
    <name type="scientific">Methylophaga marina</name>
    <dbReference type="NCBI Taxonomy" id="45495"/>
    <lineage>
        <taxon>Bacteria</taxon>
        <taxon>Pseudomonadati</taxon>
        <taxon>Pseudomonadota</taxon>
        <taxon>Gammaproteobacteria</taxon>
        <taxon>Thiotrichales</taxon>
        <taxon>Piscirickettsiaceae</taxon>
        <taxon>Methylophaga</taxon>
    </lineage>
</organism>
<feature type="domain" description="GGDEF" evidence="4">
    <location>
        <begin position="210"/>
        <end position="343"/>
    </location>
</feature>
<dbReference type="SUPFAM" id="SSF55073">
    <property type="entry name" value="Nucleotide cyclase"/>
    <property type="match status" value="1"/>
</dbReference>
<dbReference type="InterPro" id="IPR000160">
    <property type="entry name" value="GGDEF_dom"/>
</dbReference>
<dbReference type="PANTHER" id="PTHR45138">
    <property type="entry name" value="REGULATORY COMPONENTS OF SENSORY TRANSDUCTION SYSTEM"/>
    <property type="match status" value="1"/>
</dbReference>
<dbReference type="CDD" id="cd01949">
    <property type="entry name" value="GGDEF"/>
    <property type="match status" value="1"/>
</dbReference>
<evidence type="ECO:0000259" key="4">
    <source>
        <dbReference type="PROSITE" id="PS50887"/>
    </source>
</evidence>
<dbReference type="PROSITE" id="PS50887">
    <property type="entry name" value="GGDEF"/>
    <property type="match status" value="1"/>
</dbReference>